<dbReference type="PANTHER" id="PTHR35370:SF1">
    <property type="entry name" value="TYPE VI SECRETION SYSTEM COMPONENT TSSF1"/>
    <property type="match status" value="1"/>
</dbReference>
<dbReference type="Pfam" id="PF05947">
    <property type="entry name" value="T6SS_TssF"/>
    <property type="match status" value="1"/>
</dbReference>
<dbReference type="PANTHER" id="PTHR35370">
    <property type="entry name" value="CYTOPLASMIC PROTEIN-RELATED-RELATED"/>
    <property type="match status" value="1"/>
</dbReference>
<dbReference type="RefSeq" id="WP_015817275.1">
    <property type="nucleotide sequence ID" value="NC_012997.1"/>
</dbReference>
<accession>C5BU00</accession>
<evidence type="ECO:0000313" key="1">
    <source>
        <dbReference type="EMBL" id="ACR11163.1"/>
    </source>
</evidence>
<proteinExistence type="predicted"/>
<reference evidence="1 2" key="1">
    <citation type="journal article" date="2009" name="PLoS ONE">
        <title>The complete genome of Teredinibacter turnerae T7901: an intracellular endosymbiont of marine wood-boring bivalves (shipworms).</title>
        <authorList>
            <person name="Yang J.C."/>
            <person name="Madupu R."/>
            <person name="Durkin A.S."/>
            <person name="Ekborg N.A."/>
            <person name="Pedamallu C.S."/>
            <person name="Hostetler J.B."/>
            <person name="Radune D."/>
            <person name="Toms B.S."/>
            <person name="Henrissat B."/>
            <person name="Coutinho P.M."/>
            <person name="Schwarz S."/>
            <person name="Field L."/>
            <person name="Trindade-Silva A.E."/>
            <person name="Soares C.A.G."/>
            <person name="Elshahawi S."/>
            <person name="Hanora A."/>
            <person name="Schmidt E.W."/>
            <person name="Haygood M.G."/>
            <person name="Posfai J."/>
            <person name="Benner J."/>
            <person name="Madinger C."/>
            <person name="Nove J."/>
            <person name="Anton B."/>
            <person name="Chaudhary K."/>
            <person name="Foster J."/>
            <person name="Holman A."/>
            <person name="Kumar S."/>
            <person name="Lessard P.A."/>
            <person name="Luyten Y.A."/>
            <person name="Slatko B."/>
            <person name="Wood N."/>
            <person name="Wu B."/>
            <person name="Teplitski M."/>
            <person name="Mougous J.D."/>
            <person name="Ward N."/>
            <person name="Eisen J.A."/>
            <person name="Badger J.H."/>
            <person name="Distel D.L."/>
        </authorList>
    </citation>
    <scope>NUCLEOTIDE SEQUENCE [LARGE SCALE GENOMIC DNA]</scope>
    <source>
        <strain evidence="2">ATCC 39867 / T7901</strain>
    </source>
</reference>
<dbReference type="eggNOG" id="COG3519">
    <property type="taxonomic scope" value="Bacteria"/>
</dbReference>
<organism evidence="1 2">
    <name type="scientific">Teredinibacter turnerae (strain ATCC 39867 / T7901)</name>
    <dbReference type="NCBI Taxonomy" id="377629"/>
    <lineage>
        <taxon>Bacteria</taxon>
        <taxon>Pseudomonadati</taxon>
        <taxon>Pseudomonadota</taxon>
        <taxon>Gammaproteobacteria</taxon>
        <taxon>Cellvibrionales</taxon>
        <taxon>Cellvibrionaceae</taxon>
        <taxon>Teredinibacter</taxon>
    </lineage>
</organism>
<dbReference type="Proteomes" id="UP000009080">
    <property type="component" value="Chromosome"/>
</dbReference>
<gene>
    <name evidence="1" type="primary">vasA</name>
    <name evidence="1" type="ordered locus">TERTU_1651</name>
</gene>
<evidence type="ECO:0000313" key="2">
    <source>
        <dbReference type="Proteomes" id="UP000009080"/>
    </source>
</evidence>
<sequence>MSDELLPYYEKELAFIRQMGAEFSRENPKIAGRLGINADTIEDPHVSRLIEAFAYLNARTQHKLDDDFPELTDALLNVMFPHYLRPIPSMSIVTFEPDEDQLDSKYTVDRNTELETEYFQGENCRFTTAYPVDMYPLKITSANLIGRPFLTPGAEKMASCAGVLKISLETFNNDINIQEIGLDKLRLYLRGQPQHVHPLYRMLLKECQKIALGGCTDELHPTFMESSHIQAVGFGEDEGLLPYPPNSFLGYRLLTEYFAFAEKFMFIDICNLGEHLPASAQNQLDIYLYLTNSEVELEHNINIDTFVLGATPIINTFKHKCDPIKLNHNHAEYLLLADSRRPKGYEIQAVDEVIASTSSGEKAPFLPFYGIKHEHKDPTEHAYWYATRRPARSGFAERDDGTDVYISLVDLEFNPNIPDDRTLTISAICSNRDLPRKLPFGVDQPRLQCAHSSPPTKAIRCLLRPTATIRPPLRDGARWRLLSHLNLNHLSLIGGSKATEALKEILRLYDFTETSVSRALVDSIMQVNAHAISAPLPINGHTTMCRGVEIEITLDNALLTGSSSYLYASVLEHFFAAYCSVNSFTRVLVKLKNREDYLKKCPPRAGQKVFL</sequence>
<name>C5BU00_TERTT</name>
<dbReference type="HOGENOM" id="CLU_028593_2_0_6"/>
<dbReference type="KEGG" id="ttu:TERTU_1651"/>
<dbReference type="AlphaFoldDB" id="C5BU00"/>
<dbReference type="STRING" id="377629.TERTU_1651"/>
<dbReference type="PIRSF" id="PIRSF028304">
    <property type="entry name" value="UCP028304"/>
    <property type="match status" value="1"/>
</dbReference>
<dbReference type="NCBIfam" id="TIGR03359">
    <property type="entry name" value="VI_chp_6"/>
    <property type="match status" value="1"/>
</dbReference>
<dbReference type="InterPro" id="IPR010272">
    <property type="entry name" value="T6SS_TssF"/>
</dbReference>
<dbReference type="EMBL" id="CP001614">
    <property type="protein sequence ID" value="ACR11163.1"/>
    <property type="molecule type" value="Genomic_DNA"/>
</dbReference>
<dbReference type="OrthoDB" id="9763676at2"/>
<keyword evidence="2" id="KW-1185">Reference proteome</keyword>
<protein>
    <submittedName>
        <fullName evidence="1">Type VI secretion protein, VC_A0110 family</fullName>
    </submittedName>
</protein>